<dbReference type="STRING" id="400727.A0A2T7P1Y5"/>
<evidence type="ECO:0000313" key="4">
    <source>
        <dbReference type="EMBL" id="PVD27437.1"/>
    </source>
</evidence>
<keyword evidence="5" id="KW-1185">Reference proteome</keyword>
<evidence type="ECO:0000313" key="5">
    <source>
        <dbReference type="Proteomes" id="UP000245119"/>
    </source>
</evidence>
<proteinExistence type="predicted"/>
<evidence type="ECO:0000256" key="1">
    <source>
        <dbReference type="SAM" id="Coils"/>
    </source>
</evidence>
<feature type="domain" description="DUF4795" evidence="3">
    <location>
        <begin position="264"/>
        <end position="433"/>
    </location>
</feature>
<name>A0A2T7P1Y5_POMCA</name>
<feature type="coiled-coil region" evidence="1">
    <location>
        <begin position="266"/>
        <end position="303"/>
    </location>
</feature>
<dbReference type="EMBL" id="PZQS01000007">
    <property type="protein sequence ID" value="PVD27437.1"/>
    <property type="molecule type" value="Genomic_DNA"/>
</dbReference>
<protein>
    <recommendedName>
        <fullName evidence="3">DUF4795 domain-containing protein</fullName>
    </recommendedName>
</protein>
<evidence type="ECO:0000256" key="2">
    <source>
        <dbReference type="SAM" id="MobiDB-lite"/>
    </source>
</evidence>
<reference evidence="4 5" key="1">
    <citation type="submission" date="2018-04" db="EMBL/GenBank/DDBJ databases">
        <title>The genome of golden apple snail Pomacea canaliculata provides insight into stress tolerance and invasive adaptation.</title>
        <authorList>
            <person name="Liu C."/>
            <person name="Liu B."/>
            <person name="Ren Y."/>
            <person name="Zhang Y."/>
            <person name="Wang H."/>
            <person name="Li S."/>
            <person name="Jiang F."/>
            <person name="Yin L."/>
            <person name="Zhang G."/>
            <person name="Qian W."/>
            <person name="Fan W."/>
        </authorList>
    </citation>
    <scope>NUCLEOTIDE SEQUENCE [LARGE SCALE GENOMIC DNA]</scope>
    <source>
        <strain evidence="4">SZHN2017</strain>
        <tissue evidence="4">Muscle</tissue>
    </source>
</reference>
<comment type="caution">
    <text evidence="4">The sequence shown here is derived from an EMBL/GenBank/DDBJ whole genome shotgun (WGS) entry which is preliminary data.</text>
</comment>
<organism evidence="4 5">
    <name type="scientific">Pomacea canaliculata</name>
    <name type="common">Golden apple snail</name>
    <dbReference type="NCBI Taxonomy" id="400727"/>
    <lineage>
        <taxon>Eukaryota</taxon>
        <taxon>Metazoa</taxon>
        <taxon>Spiralia</taxon>
        <taxon>Lophotrochozoa</taxon>
        <taxon>Mollusca</taxon>
        <taxon>Gastropoda</taxon>
        <taxon>Caenogastropoda</taxon>
        <taxon>Architaenioglossa</taxon>
        <taxon>Ampullarioidea</taxon>
        <taxon>Ampullariidae</taxon>
        <taxon>Pomacea</taxon>
    </lineage>
</organism>
<feature type="region of interest" description="Disordered" evidence="2">
    <location>
        <begin position="207"/>
        <end position="226"/>
    </location>
</feature>
<accession>A0A2T7P1Y5</accession>
<dbReference type="Pfam" id="PF16043">
    <property type="entry name" value="DUF4795"/>
    <property type="match status" value="1"/>
</dbReference>
<gene>
    <name evidence="4" type="ORF">C0Q70_12596</name>
</gene>
<dbReference type="Proteomes" id="UP000245119">
    <property type="component" value="Linkage Group LG7"/>
</dbReference>
<sequence length="531" mass="60347">MHVFIDIFRLNELTPRALVDFLCALNDCGLTPEPLMHLLRMLSNSTSITTAGVHELLSFLEHTDLLHEDVFQELQEVANSCQLLVPSIITELMKLLKDANFTTLEDLCNAMQRLNFVSKDELDGHLRQMTHKHTQQMQILVTSCVLKEPEEEVLSRLAGVNEQPTPSSIPDVAEQQRLPPEAVSILESKVAEVQANQTAILDILTPKGRPLDPQSPRRYRSDVTLPNIFPPHPSRYPVIRIVADKSVETEDEVKVSDSGRVESEAVNMLLEERKCHEQKIQLLEDAIKELQKKKADRKDLNQAKDTNHQQADLLRRFMKLSTINESHEEKIKSIIQRQDSQEALFVSEQEKVLQDLDKMATKTELQDFRHGIREEVISAVYQDILRDSSVGCTKRPLKLNCLSCDRKLICLPESPYSQMPALPGFPPARPERPHTVFELNMVRRHARSLLEPPNMLTVDFYALPRQAGGIQTEYVHKEWSRDPGDGSQAFCSAEWQEEVRRLVAGTESDVAHLAQEHHLLDVGWEDVCGVG</sequence>
<keyword evidence="1" id="KW-0175">Coiled coil</keyword>
<dbReference type="AlphaFoldDB" id="A0A2T7P1Y5"/>
<dbReference type="InterPro" id="IPR032013">
    <property type="entry name" value="DUF4795"/>
</dbReference>
<evidence type="ECO:0000259" key="3">
    <source>
        <dbReference type="Pfam" id="PF16043"/>
    </source>
</evidence>